<sequence>MNWLQKNSYVKVLLTAFLFIAGYVLITDNGETTYKQIEVQHGDNLWSLAEKYRGNMPTHEWIKTVQIENNLDGEVIVAGRALTIPLSADAVIIAQDVEIEESEVKVATYNQ</sequence>
<dbReference type="Proteomes" id="UP000219252">
    <property type="component" value="Unassembled WGS sequence"/>
</dbReference>
<dbReference type="AlphaFoldDB" id="A0A285UD56"/>
<keyword evidence="1" id="KW-0472">Membrane</keyword>
<dbReference type="Pfam" id="PF01476">
    <property type="entry name" value="LysM"/>
    <property type="match status" value="1"/>
</dbReference>
<evidence type="ECO:0000313" key="4">
    <source>
        <dbReference type="Proteomes" id="UP000219252"/>
    </source>
</evidence>
<gene>
    <name evidence="3" type="ORF">SAMN05877842_10467</name>
</gene>
<feature type="transmembrane region" description="Helical" evidence="1">
    <location>
        <begin position="9"/>
        <end position="26"/>
    </location>
</feature>
<accession>A0A285UD56</accession>
<evidence type="ECO:0000313" key="3">
    <source>
        <dbReference type="EMBL" id="SOC38241.1"/>
    </source>
</evidence>
<organism evidence="3 4">
    <name type="scientific">Ureibacillus acetophenoni</name>
    <dbReference type="NCBI Taxonomy" id="614649"/>
    <lineage>
        <taxon>Bacteria</taxon>
        <taxon>Bacillati</taxon>
        <taxon>Bacillota</taxon>
        <taxon>Bacilli</taxon>
        <taxon>Bacillales</taxon>
        <taxon>Caryophanaceae</taxon>
        <taxon>Ureibacillus</taxon>
    </lineage>
</organism>
<evidence type="ECO:0000256" key="1">
    <source>
        <dbReference type="SAM" id="Phobius"/>
    </source>
</evidence>
<name>A0A285UD56_9BACL</name>
<evidence type="ECO:0000259" key="2">
    <source>
        <dbReference type="Pfam" id="PF01476"/>
    </source>
</evidence>
<dbReference type="InterPro" id="IPR036779">
    <property type="entry name" value="LysM_dom_sf"/>
</dbReference>
<dbReference type="EMBL" id="OBQC01000004">
    <property type="protein sequence ID" value="SOC38241.1"/>
    <property type="molecule type" value="Genomic_DNA"/>
</dbReference>
<keyword evidence="4" id="KW-1185">Reference proteome</keyword>
<keyword evidence="1" id="KW-1133">Transmembrane helix</keyword>
<keyword evidence="1" id="KW-0812">Transmembrane</keyword>
<dbReference type="RefSeq" id="WP_170949434.1">
    <property type="nucleotide sequence ID" value="NZ_OBQC01000004.1"/>
</dbReference>
<reference evidence="4" key="1">
    <citation type="submission" date="2017-08" db="EMBL/GenBank/DDBJ databases">
        <authorList>
            <person name="Varghese N."/>
            <person name="Submissions S."/>
        </authorList>
    </citation>
    <scope>NUCLEOTIDE SEQUENCE [LARGE SCALE GENOMIC DNA]</scope>
    <source>
        <strain evidence="4">JC23</strain>
    </source>
</reference>
<dbReference type="Gene3D" id="3.10.350.10">
    <property type="entry name" value="LysM domain"/>
    <property type="match status" value="1"/>
</dbReference>
<feature type="domain" description="LysM" evidence="2">
    <location>
        <begin position="38"/>
        <end position="85"/>
    </location>
</feature>
<protein>
    <recommendedName>
        <fullName evidence="2">LysM domain-containing protein</fullName>
    </recommendedName>
</protein>
<proteinExistence type="predicted"/>
<dbReference type="InterPro" id="IPR018392">
    <property type="entry name" value="LysM"/>
</dbReference>